<keyword evidence="10" id="KW-0050">Antiport</keyword>
<dbReference type="EMBL" id="JAFMYW010000002">
    <property type="protein sequence ID" value="MBO0948550.1"/>
    <property type="molecule type" value="Genomic_DNA"/>
</dbReference>
<keyword evidence="4 10" id="KW-0812">Transmembrane</keyword>
<feature type="transmembrane region" description="Helical" evidence="10">
    <location>
        <begin position="6"/>
        <end position="23"/>
    </location>
</feature>
<evidence type="ECO:0000256" key="5">
    <source>
        <dbReference type="ARBA" id="ARBA00022989"/>
    </source>
</evidence>
<keyword evidence="8 10" id="KW-0472">Membrane</keyword>
<evidence type="ECO:0000256" key="4">
    <source>
        <dbReference type="ARBA" id="ARBA00022692"/>
    </source>
</evidence>
<dbReference type="Gene3D" id="6.10.140.1330">
    <property type="match status" value="1"/>
</dbReference>
<keyword evidence="6 10" id="KW-0915">Sodium</keyword>
<comment type="caution">
    <text evidence="12">The sequence shown here is derived from an EMBL/GenBank/DDBJ whole genome shotgun (WGS) entry which is preliminary data.</text>
</comment>
<comment type="similarity">
    <text evidence="10">Belongs to the monovalent cation:proton antiporter 1 (CPA1) transporter (TC 2.A.36) family.</text>
</comment>
<keyword evidence="13" id="KW-1185">Reference proteome</keyword>
<dbReference type="InterPro" id="IPR004705">
    <property type="entry name" value="Cation/H_exchanger_CPA1_bac"/>
</dbReference>
<proteinExistence type="inferred from homology"/>
<feature type="transmembrane region" description="Helical" evidence="10">
    <location>
        <begin position="55"/>
        <end position="72"/>
    </location>
</feature>
<dbReference type="InterPro" id="IPR018422">
    <property type="entry name" value="Cation/H_exchanger_CPA1"/>
</dbReference>
<evidence type="ECO:0000256" key="1">
    <source>
        <dbReference type="ARBA" id="ARBA00004651"/>
    </source>
</evidence>
<dbReference type="Pfam" id="PF00999">
    <property type="entry name" value="Na_H_Exchanger"/>
    <property type="match status" value="1"/>
</dbReference>
<gene>
    <name evidence="12" type="ORF">J2I46_08170</name>
</gene>
<evidence type="ECO:0000256" key="6">
    <source>
        <dbReference type="ARBA" id="ARBA00023053"/>
    </source>
</evidence>
<dbReference type="RefSeq" id="WP_207328513.1">
    <property type="nucleotide sequence ID" value="NZ_JAFMYW010000002.1"/>
</dbReference>
<evidence type="ECO:0000313" key="12">
    <source>
        <dbReference type="EMBL" id="MBO0948550.1"/>
    </source>
</evidence>
<evidence type="ECO:0000256" key="10">
    <source>
        <dbReference type="RuleBase" id="RU366002"/>
    </source>
</evidence>
<keyword evidence="9 10" id="KW-0739">Sodium transport</keyword>
<protein>
    <submittedName>
        <fullName evidence="12">Na+/H+ antiporter</fullName>
    </submittedName>
</protein>
<dbReference type="Proteomes" id="UP000664628">
    <property type="component" value="Unassembled WGS sequence"/>
</dbReference>
<feature type="transmembrane region" description="Helical" evidence="10">
    <location>
        <begin position="385"/>
        <end position="407"/>
    </location>
</feature>
<evidence type="ECO:0000256" key="9">
    <source>
        <dbReference type="ARBA" id="ARBA00023201"/>
    </source>
</evidence>
<reference evidence="12 13" key="1">
    <citation type="submission" date="2021-03" db="EMBL/GenBank/DDBJ databases">
        <title>Fibrella sp. HMF5405 genome sequencing and assembly.</title>
        <authorList>
            <person name="Kang H."/>
            <person name="Kim H."/>
            <person name="Bae S."/>
            <person name="Joh K."/>
        </authorList>
    </citation>
    <scope>NUCLEOTIDE SEQUENCE [LARGE SCALE GENOMIC DNA]</scope>
    <source>
        <strain evidence="12 13">HMF5405</strain>
    </source>
</reference>
<keyword evidence="7 10" id="KW-0406">Ion transport</keyword>
<accession>A0ABS3JEX3</accession>
<evidence type="ECO:0000256" key="8">
    <source>
        <dbReference type="ARBA" id="ARBA00023136"/>
    </source>
</evidence>
<comment type="function">
    <text evidence="10">Na(+)/H(+) antiporter that extrudes sodium in exchange for external protons.</text>
</comment>
<evidence type="ECO:0000313" key="13">
    <source>
        <dbReference type="Proteomes" id="UP000664628"/>
    </source>
</evidence>
<feature type="transmembrane region" description="Helical" evidence="10">
    <location>
        <begin position="305"/>
        <end position="329"/>
    </location>
</feature>
<sequence>MHEYVLLALGFLLTMALLATLANRLQIPTPIFLVVGGLLVSLIPGVPRINLEPDLIFLVFLPPLLYEAAWFTSWRELWRWRRIVLVLAFGLVVLTATAVAYTAYWFIPGFTLALGFLLGGIISPPDAVAATSVLRGVDVPKSSINILEGESLINDAASLIVLQFALNSIETGTFVWQKVALSFVLVTLIGAGVGLAVALVFYCLHRWLPLQLRISVLLTFLAPYAMYLAAEQCQGSGVIAVVSGGLFLSAKSHRLFNHSERLQNTSMWATVIFVINGVVFMVIGLELPVILDELKSDSFSLAQSIGYGLLMSALVIVVRLIFSLAASAFTDFAGRFITVAVRNVGWRGPIVLGWAGMRGVVSLAAALSVPLLLANGTPFPHRPLLLFITFIVILVTLVLQGLTLPMLARWVRPQELLERIPEEEQEATIKRQLQAVALDELTHHYSADLETNPLLTDLKRRLEGILFATQLSDSKADQQLLTTYREARDRMHQAKRNELMRLGRQGEIDKEILMKAEAQLDLEEEKMDHPMR</sequence>
<comment type="subcellular location">
    <subcellularLocation>
        <location evidence="1 10">Cell membrane</location>
        <topology evidence="1 10">Multi-pass membrane protein</topology>
    </subcellularLocation>
</comment>
<name>A0ABS3JEX3_9BACT</name>
<evidence type="ECO:0000256" key="2">
    <source>
        <dbReference type="ARBA" id="ARBA00022448"/>
    </source>
</evidence>
<organism evidence="12 13">
    <name type="scientific">Fibrella forsythiae</name>
    <dbReference type="NCBI Taxonomy" id="2817061"/>
    <lineage>
        <taxon>Bacteria</taxon>
        <taxon>Pseudomonadati</taxon>
        <taxon>Bacteroidota</taxon>
        <taxon>Cytophagia</taxon>
        <taxon>Cytophagales</taxon>
        <taxon>Spirosomataceae</taxon>
        <taxon>Fibrella</taxon>
    </lineage>
</organism>
<feature type="domain" description="Cation/H+ exchanger transmembrane" evidence="11">
    <location>
        <begin position="15"/>
        <end position="410"/>
    </location>
</feature>
<feature type="transmembrane region" description="Helical" evidence="10">
    <location>
        <begin position="30"/>
        <end position="49"/>
    </location>
</feature>
<keyword evidence="5 10" id="KW-1133">Transmembrane helix</keyword>
<dbReference type="InterPro" id="IPR006153">
    <property type="entry name" value="Cation/H_exchanger_TM"/>
</dbReference>
<feature type="transmembrane region" description="Helical" evidence="10">
    <location>
        <begin position="265"/>
        <end position="285"/>
    </location>
</feature>
<keyword evidence="3 10" id="KW-1003">Cell membrane</keyword>
<dbReference type="NCBIfam" id="TIGR00831">
    <property type="entry name" value="a_cpa1"/>
    <property type="match status" value="1"/>
</dbReference>
<dbReference type="PANTHER" id="PTHR10110">
    <property type="entry name" value="SODIUM/HYDROGEN EXCHANGER"/>
    <property type="match status" value="1"/>
</dbReference>
<comment type="caution">
    <text evidence="10">Lacks conserved residue(s) required for the propagation of feature annotation.</text>
</comment>
<feature type="transmembrane region" description="Helical" evidence="10">
    <location>
        <begin position="180"/>
        <end position="203"/>
    </location>
</feature>
<feature type="transmembrane region" description="Helical" evidence="10">
    <location>
        <begin position="84"/>
        <end position="107"/>
    </location>
</feature>
<feature type="transmembrane region" description="Helical" evidence="10">
    <location>
        <begin position="236"/>
        <end position="253"/>
    </location>
</feature>
<evidence type="ECO:0000259" key="11">
    <source>
        <dbReference type="Pfam" id="PF00999"/>
    </source>
</evidence>
<dbReference type="PANTHER" id="PTHR10110:SF86">
    <property type="entry name" value="SODIUM_HYDROGEN EXCHANGER 7"/>
    <property type="match status" value="1"/>
</dbReference>
<evidence type="ECO:0000256" key="7">
    <source>
        <dbReference type="ARBA" id="ARBA00023065"/>
    </source>
</evidence>
<keyword evidence="2 10" id="KW-0813">Transport</keyword>
<evidence type="ECO:0000256" key="3">
    <source>
        <dbReference type="ARBA" id="ARBA00022475"/>
    </source>
</evidence>
<feature type="transmembrane region" description="Helical" evidence="10">
    <location>
        <begin position="350"/>
        <end position="373"/>
    </location>
</feature>